<gene>
    <name evidence="2" type="ORF">FQ154_09365</name>
</gene>
<evidence type="ECO:0008006" key="4">
    <source>
        <dbReference type="Google" id="ProtNLM"/>
    </source>
</evidence>
<dbReference type="Proteomes" id="UP000323856">
    <property type="component" value="Unassembled WGS sequence"/>
</dbReference>
<protein>
    <recommendedName>
        <fullName evidence="4">Phosphatase PAP2 family protein</fullName>
    </recommendedName>
</protein>
<dbReference type="OrthoDB" id="4935320at2"/>
<feature type="transmembrane region" description="Helical" evidence="1">
    <location>
        <begin position="109"/>
        <end position="141"/>
    </location>
</feature>
<accession>A0A5B0EDZ9</accession>
<feature type="transmembrane region" description="Helical" evidence="1">
    <location>
        <begin position="147"/>
        <end position="162"/>
    </location>
</feature>
<sequence>MPPLTTSRLPGLISHVLAPTILATVLLALTPLRFPEVPWGQALLATTFTTLIPWAALIWARGRGTVSDVHVTRREQRWPLLLVALASILAGLVLMLVMRAEPVMIREVLLILAGLLATGAVTLVWKISIHVAVAAFVFLHAFADQPYGPYLAVAMVAVVSWARVQLSHHTSSQVFAGALVGALVGMLGLLPVVR</sequence>
<feature type="transmembrane region" description="Helical" evidence="1">
    <location>
        <begin position="80"/>
        <end position="97"/>
    </location>
</feature>
<organism evidence="2 3">
    <name type="scientific">Paeniglutamicibacter gangotriensis</name>
    <dbReference type="NCBI Taxonomy" id="254787"/>
    <lineage>
        <taxon>Bacteria</taxon>
        <taxon>Bacillati</taxon>
        <taxon>Actinomycetota</taxon>
        <taxon>Actinomycetes</taxon>
        <taxon>Micrococcales</taxon>
        <taxon>Micrococcaceae</taxon>
        <taxon>Paeniglutamicibacter</taxon>
    </lineage>
</organism>
<reference evidence="2 3" key="1">
    <citation type="submission" date="2019-07" db="EMBL/GenBank/DDBJ databases">
        <title>Analysis of the biochemical properties, biological activity and biotechnological potential of siderophores and biosurfactants produced by Antarctic psychrotolerant bacteria.</title>
        <authorList>
            <person name="Styczynski M."/>
            <person name="Krucon T."/>
            <person name="Decewicz P."/>
            <person name="Dziewit L."/>
        </authorList>
    </citation>
    <scope>NUCLEOTIDE SEQUENCE [LARGE SCALE GENOMIC DNA]</scope>
    <source>
        <strain evidence="2 3">ANT_H27</strain>
    </source>
</reference>
<proteinExistence type="predicted"/>
<keyword evidence="1" id="KW-1133">Transmembrane helix</keyword>
<comment type="caution">
    <text evidence="2">The sequence shown here is derived from an EMBL/GenBank/DDBJ whole genome shotgun (WGS) entry which is preliminary data.</text>
</comment>
<dbReference type="EMBL" id="VOBL01000008">
    <property type="protein sequence ID" value="KAA0977103.1"/>
    <property type="molecule type" value="Genomic_DNA"/>
</dbReference>
<keyword evidence="1" id="KW-0812">Transmembrane</keyword>
<keyword evidence="1" id="KW-0472">Membrane</keyword>
<evidence type="ECO:0000256" key="1">
    <source>
        <dbReference type="SAM" id="Phobius"/>
    </source>
</evidence>
<feature type="transmembrane region" description="Helical" evidence="1">
    <location>
        <begin position="12"/>
        <end position="30"/>
    </location>
</feature>
<evidence type="ECO:0000313" key="2">
    <source>
        <dbReference type="EMBL" id="KAA0977103.1"/>
    </source>
</evidence>
<feature type="transmembrane region" description="Helical" evidence="1">
    <location>
        <begin position="42"/>
        <end position="60"/>
    </location>
</feature>
<evidence type="ECO:0000313" key="3">
    <source>
        <dbReference type="Proteomes" id="UP000323856"/>
    </source>
</evidence>
<feature type="transmembrane region" description="Helical" evidence="1">
    <location>
        <begin position="174"/>
        <end position="193"/>
    </location>
</feature>
<name>A0A5B0EDZ9_9MICC</name>
<dbReference type="RefSeq" id="WP_149619487.1">
    <property type="nucleotide sequence ID" value="NZ_VOBL01000008.1"/>
</dbReference>
<dbReference type="AlphaFoldDB" id="A0A5B0EDZ9"/>